<dbReference type="RefSeq" id="WP_008074234.1">
    <property type="nucleotide sequence ID" value="NZ_AEVT01000018.1"/>
</dbReference>
<dbReference type="Proteomes" id="UP000006228">
    <property type="component" value="Unassembled WGS sequence"/>
</dbReference>
<gene>
    <name evidence="3" type="ORF">VISI1226_12351</name>
</gene>
<dbReference type="InterPro" id="IPR011009">
    <property type="entry name" value="Kinase-like_dom_sf"/>
</dbReference>
<comment type="similarity">
    <text evidence="1">Belongs to the pseudomonas-type ThrB family.</text>
</comment>
<dbReference type="PANTHER" id="PTHR21064:SF6">
    <property type="entry name" value="AMINOGLYCOSIDE PHOSPHOTRANSFERASE DOMAIN-CONTAINING PROTEIN"/>
    <property type="match status" value="1"/>
</dbReference>
<dbReference type="PANTHER" id="PTHR21064">
    <property type="entry name" value="AMINOGLYCOSIDE PHOSPHOTRANSFERASE DOMAIN-CONTAINING PROTEIN-RELATED"/>
    <property type="match status" value="1"/>
</dbReference>
<dbReference type="Gene3D" id="3.90.1200.10">
    <property type="match status" value="1"/>
</dbReference>
<accession>E8M2R7</accession>
<dbReference type="GO" id="GO:0019202">
    <property type="term" value="F:amino acid kinase activity"/>
    <property type="evidence" value="ECO:0007669"/>
    <property type="project" value="TreeGrafter"/>
</dbReference>
<evidence type="ECO:0000313" key="4">
    <source>
        <dbReference type="Proteomes" id="UP000006228"/>
    </source>
</evidence>
<comment type="caution">
    <text evidence="3">The sequence shown here is derived from an EMBL/GenBank/DDBJ whole genome shotgun (WGS) entry which is preliminary data.</text>
</comment>
<dbReference type="GeneID" id="95568092"/>
<proteinExistence type="inferred from homology"/>
<dbReference type="eggNOG" id="COG2334">
    <property type="taxonomic scope" value="Bacteria"/>
</dbReference>
<evidence type="ECO:0000256" key="1">
    <source>
        <dbReference type="ARBA" id="ARBA00038240"/>
    </source>
</evidence>
<feature type="domain" description="Aminoglycoside phosphotransferase" evidence="2">
    <location>
        <begin position="31"/>
        <end position="265"/>
    </location>
</feature>
<evidence type="ECO:0000313" key="3">
    <source>
        <dbReference type="EMBL" id="EGA71575.1"/>
    </source>
</evidence>
<sequence>MAAEPVQRRIQFVFDQYQVFPNDNLTLCYFGMANEVYIVPTEKGRYVLKKCFKSNTKALISNEVALIEQLNSYGCKTPEIVPDKEGNAYVDFDGEIYLLTKYCQDMTYNWSSEIPDKAHCETIRAMAHFHCATDTFVPPFSDTRTTFLGLAGHSEKLAELRHHDSDTERGSFQQMSLFLPQLESQLNRLKAEVTQADLSQAKQCFIHGDLHCYNLFFDQDGRYTHVIDFDFSRLDYRLADIFWTSRIIAFKLLRRRYSREQLEAWDHVLPEPQMLEILTHVWQMIIDQYRQVAALDDRELALVPLFAHAVPLYICHFFEYSNSEQECIEHLKWFEWELSQVERSARLNRLAIEKVLKDVA</sequence>
<dbReference type="InterPro" id="IPR002575">
    <property type="entry name" value="Aminoglycoside_PTrfase"/>
</dbReference>
<dbReference type="OrthoDB" id="5829920at2"/>
<dbReference type="Gene3D" id="3.30.200.20">
    <property type="entry name" value="Phosphorylase Kinase, domain 1"/>
    <property type="match status" value="1"/>
</dbReference>
<protein>
    <submittedName>
        <fullName evidence="3">Aminoglycoside phosphotransferase</fullName>
    </submittedName>
</protein>
<dbReference type="AlphaFoldDB" id="E8M2R7"/>
<keyword evidence="3" id="KW-0808">Transferase</keyword>
<dbReference type="Pfam" id="PF01636">
    <property type="entry name" value="APH"/>
    <property type="match status" value="1"/>
</dbReference>
<organism evidence="3 4">
    <name type="scientific">Vibrio sinaloensis DSM 21326</name>
    <dbReference type="NCBI Taxonomy" id="945550"/>
    <lineage>
        <taxon>Bacteria</taxon>
        <taxon>Pseudomonadati</taxon>
        <taxon>Pseudomonadota</taxon>
        <taxon>Gammaproteobacteria</taxon>
        <taxon>Vibrionales</taxon>
        <taxon>Vibrionaceae</taxon>
        <taxon>Vibrio</taxon>
        <taxon>Vibrio oreintalis group</taxon>
    </lineage>
</organism>
<evidence type="ECO:0000259" key="2">
    <source>
        <dbReference type="Pfam" id="PF01636"/>
    </source>
</evidence>
<reference evidence="3 4" key="1">
    <citation type="journal article" date="2012" name="Int. J. Syst. Evol. Microbiol.">
        <title>Vibrio caribbeanicus sp. nov., isolated from the marine sponge Scleritoderma cyanea.</title>
        <authorList>
            <person name="Hoffmann M."/>
            <person name="Monday S.R."/>
            <person name="Allard M.W."/>
            <person name="Strain E.A."/>
            <person name="Whittaker P."/>
            <person name="Naum M."/>
            <person name="McCarthy P.J."/>
            <person name="Lopez J.V."/>
            <person name="Fischer M."/>
            <person name="Brown E.W."/>
        </authorList>
    </citation>
    <scope>NUCLEOTIDE SEQUENCE [LARGE SCALE GENOMIC DNA]</scope>
    <source>
        <strain evidence="4">DSMZ 21326</strain>
    </source>
</reference>
<name>E8M2R7_PHOS4</name>
<dbReference type="SUPFAM" id="SSF56112">
    <property type="entry name" value="Protein kinase-like (PK-like)"/>
    <property type="match status" value="1"/>
</dbReference>
<dbReference type="EMBL" id="AEVT01000018">
    <property type="protein sequence ID" value="EGA71575.1"/>
    <property type="molecule type" value="Genomic_DNA"/>
</dbReference>
<dbReference type="InterPro" id="IPR050249">
    <property type="entry name" value="Pseudomonas-type_ThrB"/>
</dbReference>